<keyword evidence="1" id="KW-1133">Transmembrane helix</keyword>
<protein>
    <submittedName>
        <fullName evidence="2">Uncharacterized protein</fullName>
    </submittedName>
</protein>
<dbReference type="OrthoDB" id="194358at2759"/>
<feature type="transmembrane region" description="Helical" evidence="1">
    <location>
        <begin position="130"/>
        <end position="146"/>
    </location>
</feature>
<reference evidence="3" key="1">
    <citation type="submission" date="2019-06" db="EMBL/GenBank/DDBJ databases">
        <authorList>
            <person name="Broberg M."/>
        </authorList>
    </citation>
    <scope>NUCLEOTIDE SEQUENCE [LARGE SCALE GENOMIC DNA]</scope>
</reference>
<dbReference type="EMBL" id="CABFNO020001539">
    <property type="protein sequence ID" value="CAG9996471.1"/>
    <property type="molecule type" value="Genomic_DNA"/>
</dbReference>
<keyword evidence="1" id="KW-0812">Transmembrane</keyword>
<organism evidence="2 3">
    <name type="scientific">Clonostachys byssicola</name>
    <dbReference type="NCBI Taxonomy" id="160290"/>
    <lineage>
        <taxon>Eukaryota</taxon>
        <taxon>Fungi</taxon>
        <taxon>Dikarya</taxon>
        <taxon>Ascomycota</taxon>
        <taxon>Pezizomycotina</taxon>
        <taxon>Sordariomycetes</taxon>
        <taxon>Hypocreomycetidae</taxon>
        <taxon>Hypocreales</taxon>
        <taxon>Bionectriaceae</taxon>
        <taxon>Clonostachys</taxon>
    </lineage>
</organism>
<keyword evidence="1" id="KW-0472">Membrane</keyword>
<sequence>TCLSNLRVWLSKNTVAVTGWAIAILGLLFAATSLGPGFESQNLSKQALELAQWTALKDYIAQCQSAADSGVIKPECDEALASTLPPPPHVNFESPGTDRSLIPRASPKLFYWHETCSPSATRGKPWSSDMIVMVLLLVLSPILVYLERTRKSLNRMDEETVFVESPNVPRWSFFKRLKVI</sequence>
<feature type="non-terminal residue" evidence="2">
    <location>
        <position position="180"/>
    </location>
</feature>
<feature type="non-terminal residue" evidence="2">
    <location>
        <position position="1"/>
    </location>
</feature>
<accession>A0A9N9URU2</accession>
<evidence type="ECO:0000256" key="1">
    <source>
        <dbReference type="SAM" id="Phobius"/>
    </source>
</evidence>
<gene>
    <name evidence="2" type="ORF">CBYS24578_00012771</name>
</gene>
<comment type="caution">
    <text evidence="2">The sequence shown here is derived from an EMBL/GenBank/DDBJ whole genome shotgun (WGS) entry which is preliminary data.</text>
</comment>
<reference evidence="2 3" key="2">
    <citation type="submission" date="2021-10" db="EMBL/GenBank/DDBJ databases">
        <authorList>
            <person name="Piombo E."/>
        </authorList>
    </citation>
    <scope>NUCLEOTIDE SEQUENCE [LARGE SCALE GENOMIC DNA]</scope>
</reference>
<evidence type="ECO:0000313" key="3">
    <source>
        <dbReference type="Proteomes" id="UP000754883"/>
    </source>
</evidence>
<dbReference type="Proteomes" id="UP000754883">
    <property type="component" value="Unassembled WGS sequence"/>
</dbReference>
<keyword evidence="3" id="KW-1185">Reference proteome</keyword>
<name>A0A9N9URU2_9HYPO</name>
<evidence type="ECO:0000313" key="2">
    <source>
        <dbReference type="EMBL" id="CAG9996471.1"/>
    </source>
</evidence>
<dbReference type="AlphaFoldDB" id="A0A9N9URU2"/>
<proteinExistence type="predicted"/>
<feature type="transmembrane region" description="Helical" evidence="1">
    <location>
        <begin position="15"/>
        <end position="35"/>
    </location>
</feature>